<comment type="subcellular location">
    <subcellularLocation>
        <location evidence="1">Cell membrane</location>
        <topology evidence="1">Multi-pass membrane protein</topology>
    </subcellularLocation>
</comment>
<keyword evidence="6 7" id="KW-0472">Membrane</keyword>
<dbReference type="EMBL" id="STGV01000003">
    <property type="protein sequence ID" value="THV23352.1"/>
    <property type="molecule type" value="Genomic_DNA"/>
</dbReference>
<evidence type="ECO:0000256" key="5">
    <source>
        <dbReference type="ARBA" id="ARBA00022989"/>
    </source>
</evidence>
<accession>A0A4S8P3A9</accession>
<evidence type="ECO:0000256" key="2">
    <source>
        <dbReference type="ARBA" id="ARBA00006228"/>
    </source>
</evidence>
<evidence type="ECO:0000256" key="7">
    <source>
        <dbReference type="SAM" id="Phobius"/>
    </source>
</evidence>
<proteinExistence type="inferred from homology"/>
<evidence type="ECO:0000256" key="3">
    <source>
        <dbReference type="ARBA" id="ARBA00022475"/>
    </source>
</evidence>
<dbReference type="PANTHER" id="PTHR34584:SF1">
    <property type="entry name" value="NA(+)_H(+) ANTIPORTER SUBUNIT E1"/>
    <property type="match status" value="1"/>
</dbReference>
<keyword evidence="9" id="KW-1185">Reference proteome</keyword>
<dbReference type="Pfam" id="PF01899">
    <property type="entry name" value="MNHE"/>
    <property type="match status" value="1"/>
</dbReference>
<keyword evidence="4 7" id="KW-0812">Transmembrane</keyword>
<dbReference type="OrthoDB" id="9807187at2"/>
<comment type="caution">
    <text evidence="8">The sequence shown here is derived from an EMBL/GenBank/DDBJ whole genome shotgun (WGS) entry which is preliminary data.</text>
</comment>
<reference evidence="8 9" key="1">
    <citation type="submission" date="2019-04" db="EMBL/GenBank/DDBJ databases">
        <title>Genome sequence of strain shin9-1.</title>
        <authorList>
            <person name="Gao J."/>
            <person name="Sun J."/>
        </authorList>
    </citation>
    <scope>NUCLEOTIDE SEQUENCE [LARGE SCALE GENOMIC DNA]</scope>
    <source>
        <strain evidence="9">shin9-1</strain>
    </source>
</reference>
<feature type="transmembrane region" description="Helical" evidence="7">
    <location>
        <begin position="100"/>
        <end position="121"/>
    </location>
</feature>
<dbReference type="GO" id="GO:0005886">
    <property type="term" value="C:plasma membrane"/>
    <property type="evidence" value="ECO:0007669"/>
    <property type="project" value="UniProtKB-SubCell"/>
</dbReference>
<keyword evidence="5 7" id="KW-1133">Transmembrane helix</keyword>
<dbReference type="RefSeq" id="WP_136598792.1">
    <property type="nucleotide sequence ID" value="NZ_STGV01000003.1"/>
</dbReference>
<organism evidence="8 9">
    <name type="scientific">Peteryoungia ipomoeae</name>
    <dbReference type="NCBI Taxonomy" id="1210932"/>
    <lineage>
        <taxon>Bacteria</taxon>
        <taxon>Pseudomonadati</taxon>
        <taxon>Pseudomonadota</taxon>
        <taxon>Alphaproteobacteria</taxon>
        <taxon>Hyphomicrobiales</taxon>
        <taxon>Rhizobiaceae</taxon>
        <taxon>Peteryoungia</taxon>
    </lineage>
</organism>
<evidence type="ECO:0000256" key="1">
    <source>
        <dbReference type="ARBA" id="ARBA00004651"/>
    </source>
</evidence>
<name>A0A4S8P3A9_9HYPH</name>
<evidence type="ECO:0000313" key="8">
    <source>
        <dbReference type="EMBL" id="THV23352.1"/>
    </source>
</evidence>
<dbReference type="NCBIfam" id="NF006520">
    <property type="entry name" value="PRK08965.1-4"/>
    <property type="match status" value="1"/>
</dbReference>
<evidence type="ECO:0000313" key="9">
    <source>
        <dbReference type="Proteomes" id="UP000308828"/>
    </source>
</evidence>
<evidence type="ECO:0000256" key="6">
    <source>
        <dbReference type="ARBA" id="ARBA00023136"/>
    </source>
</evidence>
<dbReference type="GO" id="GO:0008324">
    <property type="term" value="F:monoatomic cation transmembrane transporter activity"/>
    <property type="evidence" value="ECO:0007669"/>
    <property type="project" value="InterPro"/>
</dbReference>
<dbReference type="AlphaFoldDB" id="A0A4S8P3A9"/>
<dbReference type="Proteomes" id="UP000308828">
    <property type="component" value="Unassembled WGS sequence"/>
</dbReference>
<dbReference type="PANTHER" id="PTHR34584">
    <property type="entry name" value="NA(+)/H(+) ANTIPORTER SUBUNIT E1"/>
    <property type="match status" value="1"/>
</dbReference>
<comment type="similarity">
    <text evidence="2">Belongs to the CPA3 antiporters (TC 2.A.63) subunit E family.</text>
</comment>
<dbReference type="PIRSF" id="PIRSF019239">
    <property type="entry name" value="MrpE"/>
    <property type="match status" value="1"/>
</dbReference>
<dbReference type="InterPro" id="IPR002758">
    <property type="entry name" value="Cation_antiport_E"/>
</dbReference>
<feature type="transmembrane region" description="Helical" evidence="7">
    <location>
        <begin position="53"/>
        <end position="79"/>
    </location>
</feature>
<sequence>MIPYPLLSLSLLAMWLLLNDFTLGHLVLGSVVATFGGWAMASLRPDKPKLKKWYLLPKLLVLVFVDIIRSNIAVAALMISGKRQKHTSAFITIPLEIEHPTALAIMAVILTSTPGSAWLAYDARRKTVLIHVLDLVDEEQWVENIKHRYERLLLEIIE</sequence>
<protein>
    <submittedName>
        <fullName evidence="8">Na+/H+ antiporter subunit E</fullName>
    </submittedName>
</protein>
<evidence type="ECO:0000256" key="4">
    <source>
        <dbReference type="ARBA" id="ARBA00022692"/>
    </source>
</evidence>
<keyword evidence="3" id="KW-1003">Cell membrane</keyword>
<gene>
    <name evidence="8" type="ORF">FAA97_12190</name>
</gene>